<evidence type="ECO:0000256" key="1">
    <source>
        <dbReference type="ARBA" id="ARBA00022499"/>
    </source>
</evidence>
<feature type="compositionally biased region" description="Polar residues" evidence="6">
    <location>
        <begin position="358"/>
        <end position="367"/>
    </location>
</feature>
<dbReference type="Proteomes" id="UP001164746">
    <property type="component" value="Chromosome 3"/>
</dbReference>
<dbReference type="EMBL" id="CP111014">
    <property type="protein sequence ID" value="WAQ97980.1"/>
    <property type="molecule type" value="Genomic_DNA"/>
</dbReference>
<protein>
    <recommendedName>
        <fullName evidence="7">CARD domain-containing protein</fullName>
    </recommendedName>
</protein>
<feature type="compositionally biased region" description="Basic and acidic residues" evidence="6">
    <location>
        <begin position="480"/>
        <end position="497"/>
    </location>
</feature>
<keyword evidence="2" id="KW-0597">Phosphoprotein</keyword>
<dbReference type="PROSITE" id="PS50209">
    <property type="entry name" value="CARD"/>
    <property type="match status" value="1"/>
</dbReference>
<feature type="region of interest" description="Disordered" evidence="6">
    <location>
        <begin position="401"/>
        <end position="436"/>
    </location>
</feature>
<dbReference type="Pfam" id="PF16739">
    <property type="entry name" value="CARD_2"/>
    <property type="match status" value="1"/>
</dbReference>
<dbReference type="Gene3D" id="1.10.533.10">
    <property type="entry name" value="Death Domain, Fas"/>
    <property type="match status" value="2"/>
</dbReference>
<feature type="domain" description="CARD" evidence="7">
    <location>
        <begin position="253"/>
        <end position="325"/>
    </location>
</feature>
<keyword evidence="5" id="KW-0391">Immunity</keyword>
<reference evidence="8" key="1">
    <citation type="submission" date="2022-11" db="EMBL/GenBank/DDBJ databases">
        <title>Centuries of genome instability and evolution in soft-shell clam transmissible cancer (bioRxiv).</title>
        <authorList>
            <person name="Hart S.F.M."/>
            <person name="Yonemitsu M.A."/>
            <person name="Giersch R.M."/>
            <person name="Beal B.F."/>
            <person name="Arriagada G."/>
            <person name="Davis B.W."/>
            <person name="Ostrander E.A."/>
            <person name="Goff S.P."/>
            <person name="Metzger M.J."/>
        </authorList>
    </citation>
    <scope>NUCLEOTIDE SEQUENCE</scope>
    <source>
        <strain evidence="8">MELC-2E11</strain>
        <tissue evidence="8">Siphon/mantle</tissue>
    </source>
</reference>
<evidence type="ECO:0000256" key="4">
    <source>
        <dbReference type="ARBA" id="ARBA00022843"/>
    </source>
</evidence>
<evidence type="ECO:0000256" key="2">
    <source>
        <dbReference type="ARBA" id="ARBA00022553"/>
    </source>
</evidence>
<organism evidence="8 9">
    <name type="scientific">Mya arenaria</name>
    <name type="common">Soft-shell clam</name>
    <dbReference type="NCBI Taxonomy" id="6604"/>
    <lineage>
        <taxon>Eukaryota</taxon>
        <taxon>Metazoa</taxon>
        <taxon>Spiralia</taxon>
        <taxon>Lophotrochozoa</taxon>
        <taxon>Mollusca</taxon>
        <taxon>Bivalvia</taxon>
        <taxon>Autobranchia</taxon>
        <taxon>Heteroconchia</taxon>
        <taxon>Euheterodonta</taxon>
        <taxon>Imparidentia</taxon>
        <taxon>Neoheterodontei</taxon>
        <taxon>Myida</taxon>
        <taxon>Myoidea</taxon>
        <taxon>Myidae</taxon>
        <taxon>Mya</taxon>
    </lineage>
</organism>
<dbReference type="SUPFAM" id="SSF47986">
    <property type="entry name" value="DEATH domain"/>
    <property type="match status" value="1"/>
</dbReference>
<sequence>MGGSLSKRIKIGKRRKTKILNDIQADIEAVYESIDGDYHTLGSSIYSRPSITSNDSAFSERSSRTSLPSCSHKRNTDYNLYKTYPRRCLNHADACIDDSGKSCYGDCQRKHFRPHRHSIDQAQGSGDDYYTYDECPVTLNRSALTDISGTSFQKECVDVNSQVPFMVESFQPVLEQIITVTELLPFIEFIQNSDFPPNETQSESFIRLITIIQESEEKGKWQTFISALERAEYSYIARLLKGHDVEDHYENRRLIQIFKPNIMTRIDTNDVLDHLLVRNVLNDRDREEIQSEKDRRGEIASAFMLLEKIPRRNENWFKLFLDVLKVCHMDDVVESSPEKKRQNFTLKQPAHKRRRNKFNSSANTYLTPISDDPPPLPYRENNYALRDLKEEDEPTLPDIIYKDPAERRTTPILTMGRNNTNSSKNASSSEKEQLDELEQQKADLERKLYEKRKKMELNAAIASLQKQLMELEIDSGNPTHNEDEGPEKDGSDFRVSKESKSNCFKDLHGDSKVKVELETIVEEEKQIYDFENEDEHGHILPEFEDNYDVAEYAYTGGKNRLIENISQLLKSLKKSIDESMNVKIEDVKAHIAKEIKTVHEQVLGLNDKYGQSETLIDTYLPVQLYSVTPTAHLLGGSKKGTRRLYSIDSAIYSDNGIYDPIDKYV</sequence>
<evidence type="ECO:0000313" key="9">
    <source>
        <dbReference type="Proteomes" id="UP001164746"/>
    </source>
</evidence>
<evidence type="ECO:0000259" key="7">
    <source>
        <dbReference type="PROSITE" id="PS50209"/>
    </source>
</evidence>
<feature type="region of interest" description="Disordered" evidence="6">
    <location>
        <begin position="337"/>
        <end position="380"/>
    </location>
</feature>
<dbReference type="InterPro" id="IPR001315">
    <property type="entry name" value="CARD"/>
</dbReference>
<dbReference type="InterPro" id="IPR011029">
    <property type="entry name" value="DEATH-like_dom_sf"/>
</dbReference>
<keyword evidence="9" id="KW-1185">Reference proteome</keyword>
<gene>
    <name evidence="8" type="ORF">MAR_022353</name>
</gene>
<keyword evidence="4" id="KW-0832">Ubl conjugation</keyword>
<feature type="compositionally biased region" description="Low complexity" evidence="6">
    <location>
        <begin position="418"/>
        <end position="428"/>
    </location>
</feature>
<proteinExistence type="predicted"/>
<evidence type="ECO:0000256" key="3">
    <source>
        <dbReference type="ARBA" id="ARBA00022588"/>
    </source>
</evidence>
<evidence type="ECO:0000256" key="6">
    <source>
        <dbReference type="SAM" id="MobiDB-lite"/>
    </source>
</evidence>
<keyword evidence="3" id="KW-0399">Innate immunity</keyword>
<dbReference type="CDD" id="cd01671">
    <property type="entry name" value="CARD"/>
    <property type="match status" value="1"/>
</dbReference>
<evidence type="ECO:0000313" key="8">
    <source>
        <dbReference type="EMBL" id="WAQ97980.1"/>
    </source>
</evidence>
<feature type="region of interest" description="Disordered" evidence="6">
    <location>
        <begin position="475"/>
        <end position="497"/>
    </location>
</feature>
<evidence type="ECO:0000256" key="5">
    <source>
        <dbReference type="ARBA" id="ARBA00022859"/>
    </source>
</evidence>
<name>A0ABY7DMR6_MYAAR</name>
<keyword evidence="1" id="KW-1017">Isopeptide bond</keyword>
<accession>A0ABY7DMR6</accession>
<dbReference type="InterPro" id="IPR031964">
    <property type="entry name" value="CARD_dom"/>
</dbReference>